<evidence type="ECO:0000256" key="1">
    <source>
        <dbReference type="SAM" id="Phobius"/>
    </source>
</evidence>
<gene>
    <name evidence="2" type="ORF">G4B88_020668</name>
</gene>
<keyword evidence="1" id="KW-0812">Transmembrane</keyword>
<dbReference type="AlphaFoldDB" id="A0A7J6HM18"/>
<keyword evidence="3" id="KW-1185">Reference proteome</keyword>
<name>A0A7J6HM18_CANSA</name>
<organism evidence="2 3">
    <name type="scientific">Cannabis sativa</name>
    <name type="common">Hemp</name>
    <name type="synonym">Marijuana</name>
    <dbReference type="NCBI Taxonomy" id="3483"/>
    <lineage>
        <taxon>Eukaryota</taxon>
        <taxon>Viridiplantae</taxon>
        <taxon>Streptophyta</taxon>
        <taxon>Embryophyta</taxon>
        <taxon>Tracheophyta</taxon>
        <taxon>Spermatophyta</taxon>
        <taxon>Magnoliopsida</taxon>
        <taxon>eudicotyledons</taxon>
        <taxon>Gunneridae</taxon>
        <taxon>Pentapetalae</taxon>
        <taxon>rosids</taxon>
        <taxon>fabids</taxon>
        <taxon>Rosales</taxon>
        <taxon>Cannabaceae</taxon>
        <taxon>Cannabis</taxon>
    </lineage>
</organism>
<evidence type="ECO:0000313" key="3">
    <source>
        <dbReference type="Proteomes" id="UP000583929"/>
    </source>
</evidence>
<dbReference type="EMBL" id="JAATIQ010000037">
    <property type="protein sequence ID" value="KAF4396031.1"/>
    <property type="molecule type" value="Genomic_DNA"/>
</dbReference>
<dbReference type="PANTHER" id="PTHR45176">
    <property type="entry name" value="TRANSDUCIN FAMILY PROTEIN / WD-40 REPEAT FAMILY PROTEIN-RELATED"/>
    <property type="match status" value="1"/>
</dbReference>
<keyword evidence="1" id="KW-0472">Membrane</keyword>
<comment type="caution">
    <text evidence="2">The sequence shown here is derived from an EMBL/GenBank/DDBJ whole genome shotgun (WGS) entry which is preliminary data.</text>
</comment>
<keyword evidence="1" id="KW-1133">Transmembrane helix</keyword>
<protein>
    <submittedName>
        <fullName evidence="2">Uncharacterized protein</fullName>
    </submittedName>
</protein>
<reference evidence="2 3" key="1">
    <citation type="journal article" date="2020" name="bioRxiv">
        <title>Sequence and annotation of 42 cannabis genomes reveals extensive copy number variation in cannabinoid synthesis and pathogen resistance genes.</title>
        <authorList>
            <person name="Mckernan K.J."/>
            <person name="Helbert Y."/>
            <person name="Kane L.T."/>
            <person name="Ebling H."/>
            <person name="Zhang L."/>
            <person name="Liu B."/>
            <person name="Eaton Z."/>
            <person name="Mclaughlin S."/>
            <person name="Kingan S."/>
            <person name="Baybayan P."/>
            <person name="Concepcion G."/>
            <person name="Jordan M."/>
            <person name="Riva A."/>
            <person name="Barbazuk W."/>
            <person name="Harkins T."/>
        </authorList>
    </citation>
    <scope>NUCLEOTIDE SEQUENCE [LARGE SCALE GENOMIC DNA]</scope>
    <source>
        <strain evidence="3">cv. Jamaican Lion 4</strain>
        <tissue evidence="2">Leaf</tissue>
    </source>
</reference>
<proteinExistence type="predicted"/>
<dbReference type="PANTHER" id="PTHR45176:SF1">
    <property type="entry name" value="TRANSDUCIN FAMILY PROTEIN _ WD-40 REPEAT FAMILY PROTEIN-RELATED"/>
    <property type="match status" value="1"/>
</dbReference>
<dbReference type="Proteomes" id="UP000583929">
    <property type="component" value="Unassembled WGS sequence"/>
</dbReference>
<sequence>MLSNDNKSPNHTTTPRYGFLMMRLRRVKNSGWLCHSVGSYKKKAMTAAAFSADGSVLDQVMIFHPSLNYVHLFWSPCWKGGLLLLLLPFGMFLLSCFQLMVGHKNPSILHHNENSLAVAFSVSALAHQCLASLQRSYFDRLAHQGLALVLLRQPHSLFVLLLLSRPPSDILTDLRFQSHAVLALNQSLCHSCQESDDHAQGHSIGSPYPRWKARSGEVNVNIEEHGSYRIDTVIVSMNSIIGKKFLKED</sequence>
<evidence type="ECO:0000313" key="2">
    <source>
        <dbReference type="EMBL" id="KAF4396031.1"/>
    </source>
</evidence>
<accession>A0A7J6HM18</accession>
<feature type="transmembrane region" description="Helical" evidence="1">
    <location>
        <begin position="82"/>
        <end position="103"/>
    </location>
</feature>